<evidence type="ECO:0000256" key="2">
    <source>
        <dbReference type="ARBA" id="ARBA00021714"/>
    </source>
</evidence>
<dbReference type="InterPro" id="IPR005838">
    <property type="entry name" value="T3SS_IM_P"/>
</dbReference>
<keyword evidence="4 12" id="KW-1003">Cell membrane</keyword>
<evidence type="ECO:0000256" key="5">
    <source>
        <dbReference type="ARBA" id="ARBA00022692"/>
    </source>
</evidence>
<evidence type="ECO:0000256" key="7">
    <source>
        <dbReference type="ARBA" id="ARBA00022927"/>
    </source>
</evidence>
<evidence type="ECO:0000256" key="9">
    <source>
        <dbReference type="ARBA" id="ARBA00023136"/>
    </source>
</evidence>
<feature type="transmembrane region" description="Helical" evidence="12">
    <location>
        <begin position="99"/>
        <end position="122"/>
    </location>
</feature>
<gene>
    <name evidence="12" type="primary">fliP</name>
    <name evidence="13" type="ORF">J2Z35_000200</name>
</gene>
<accession>A0ABS4KF71</accession>
<organism evidence="13 14">
    <name type="scientific">Acetoanaerobium pronyense</name>
    <dbReference type="NCBI Taxonomy" id="1482736"/>
    <lineage>
        <taxon>Bacteria</taxon>
        <taxon>Bacillati</taxon>
        <taxon>Bacillota</taxon>
        <taxon>Clostridia</taxon>
        <taxon>Peptostreptococcales</taxon>
        <taxon>Filifactoraceae</taxon>
        <taxon>Acetoanaerobium</taxon>
    </lineage>
</organism>
<keyword evidence="9 12" id="KW-0472">Membrane</keyword>
<keyword evidence="3 12" id="KW-0813">Transport</keyword>
<dbReference type="PROSITE" id="PS01061">
    <property type="entry name" value="FLIP_2"/>
    <property type="match status" value="1"/>
</dbReference>
<evidence type="ECO:0000256" key="1">
    <source>
        <dbReference type="ARBA" id="ARBA00006257"/>
    </source>
</evidence>
<keyword evidence="5 12" id="KW-0812">Transmembrane</keyword>
<dbReference type="PRINTS" id="PR00951">
    <property type="entry name" value="FLGBIOSNFLIP"/>
</dbReference>
<dbReference type="Proteomes" id="UP001314903">
    <property type="component" value="Unassembled WGS sequence"/>
</dbReference>
<evidence type="ECO:0000256" key="3">
    <source>
        <dbReference type="ARBA" id="ARBA00022448"/>
    </source>
</evidence>
<comment type="subcellular location">
    <subcellularLocation>
        <location evidence="12">Cell membrane</location>
        <topology evidence="12">Multi-pass membrane protein</topology>
    </subcellularLocation>
    <subcellularLocation>
        <location evidence="12">Bacterial flagellum basal body</location>
    </subcellularLocation>
</comment>
<keyword evidence="6 12" id="KW-1005">Bacterial flagellum biogenesis</keyword>
<evidence type="ECO:0000256" key="11">
    <source>
        <dbReference type="ARBA" id="ARBA00023225"/>
    </source>
</evidence>
<keyword evidence="7 12" id="KW-0653">Protein transport</keyword>
<comment type="function">
    <text evidence="12">Plays a role in the flagellum-specific transport system.</text>
</comment>
<evidence type="ECO:0000256" key="4">
    <source>
        <dbReference type="ARBA" id="ARBA00022475"/>
    </source>
</evidence>
<protein>
    <recommendedName>
        <fullName evidence="2 12">Flagellar biosynthetic protein FliP</fullName>
    </recommendedName>
</protein>
<feature type="transmembrane region" description="Helical" evidence="12">
    <location>
        <begin position="54"/>
        <end position="87"/>
    </location>
</feature>
<dbReference type="PANTHER" id="PTHR30587:SF0">
    <property type="entry name" value="FLAGELLAR BIOSYNTHETIC PROTEIN FLIP"/>
    <property type="match status" value="1"/>
</dbReference>
<keyword evidence="10" id="KW-0975">Bacterial flagellum</keyword>
<dbReference type="NCBIfam" id="TIGR01103">
    <property type="entry name" value="fliP"/>
    <property type="match status" value="1"/>
</dbReference>
<sequence>MIKMINPKKKLIIGFFTIIMVVAFGSVIEAQTPTVPEFSFQISGSEDPRNLSSSIELLILFTVLSLLPSIIIMMTSFTRIIVILSLLKSAMGTQQTLPSQVIIGLALFLTLFIMAPVGNVVYSDALRPYFDEEITQSEAIGTAMVPIREFMFRQTREKDIMLFMELSQDEGFNQEEGITLEEIPNTVLIPSFIISELKTGFQVGFLLFLPFIVIDMVVASTLMSMGMMMLPPMMISLPFKILLFVLVDGWEMVVRSIVIGFN</sequence>
<keyword evidence="14" id="KW-1185">Reference proteome</keyword>
<proteinExistence type="inferred from homology"/>
<evidence type="ECO:0000313" key="14">
    <source>
        <dbReference type="Proteomes" id="UP001314903"/>
    </source>
</evidence>
<dbReference type="InterPro" id="IPR005837">
    <property type="entry name" value="FliP"/>
</dbReference>
<evidence type="ECO:0000313" key="13">
    <source>
        <dbReference type="EMBL" id="MBP2026411.1"/>
    </source>
</evidence>
<dbReference type="Pfam" id="PF00813">
    <property type="entry name" value="FliP"/>
    <property type="match status" value="1"/>
</dbReference>
<dbReference type="EMBL" id="JAGGLI010000001">
    <property type="protein sequence ID" value="MBP2026411.1"/>
    <property type="molecule type" value="Genomic_DNA"/>
</dbReference>
<dbReference type="PANTHER" id="PTHR30587">
    <property type="entry name" value="FLAGELLAR BIOSYNTHETIC PROTEIN FLIP"/>
    <property type="match status" value="1"/>
</dbReference>
<evidence type="ECO:0000256" key="6">
    <source>
        <dbReference type="ARBA" id="ARBA00022795"/>
    </source>
</evidence>
<keyword evidence="13" id="KW-0282">Flagellum</keyword>
<feature type="transmembrane region" description="Helical" evidence="12">
    <location>
        <begin position="241"/>
        <end position="261"/>
    </location>
</feature>
<evidence type="ECO:0000256" key="8">
    <source>
        <dbReference type="ARBA" id="ARBA00022989"/>
    </source>
</evidence>
<dbReference type="NCBIfam" id="NF009438">
    <property type="entry name" value="PRK12797.1"/>
    <property type="match status" value="1"/>
</dbReference>
<comment type="caution">
    <text evidence="13">The sequence shown here is derived from an EMBL/GenBank/DDBJ whole genome shotgun (WGS) entry which is preliminary data.</text>
</comment>
<name>A0ABS4KF71_9FIRM</name>
<reference evidence="13 14" key="1">
    <citation type="submission" date="2021-03" db="EMBL/GenBank/DDBJ databases">
        <title>Genomic Encyclopedia of Type Strains, Phase IV (KMG-IV): sequencing the most valuable type-strain genomes for metagenomic binning, comparative biology and taxonomic classification.</title>
        <authorList>
            <person name="Goeker M."/>
        </authorList>
    </citation>
    <scope>NUCLEOTIDE SEQUENCE [LARGE SCALE GENOMIC DNA]</scope>
    <source>
        <strain evidence="13 14">DSM 27512</strain>
    </source>
</reference>
<keyword evidence="8 12" id="KW-1133">Transmembrane helix</keyword>
<comment type="similarity">
    <text evidence="1 12">Belongs to the FliP/MopC/SpaP family.</text>
</comment>
<evidence type="ECO:0000256" key="12">
    <source>
        <dbReference type="RuleBase" id="RU362069"/>
    </source>
</evidence>
<dbReference type="RefSeq" id="WP_330623305.1">
    <property type="nucleotide sequence ID" value="NZ_JAGGLI010000001.1"/>
</dbReference>
<keyword evidence="13" id="KW-0966">Cell projection</keyword>
<feature type="transmembrane region" description="Helical" evidence="12">
    <location>
        <begin position="205"/>
        <end position="229"/>
    </location>
</feature>
<dbReference type="PRINTS" id="PR01302">
    <property type="entry name" value="TYPE3IMPPROT"/>
</dbReference>
<keyword evidence="13" id="KW-0969">Cilium</keyword>
<keyword evidence="11 12" id="KW-1006">Bacterial flagellum protein export</keyword>
<evidence type="ECO:0000256" key="10">
    <source>
        <dbReference type="ARBA" id="ARBA00023143"/>
    </source>
</evidence>